<dbReference type="Proteomes" id="UP000729701">
    <property type="component" value="Unassembled WGS sequence"/>
</dbReference>
<comment type="caution">
    <text evidence="3">The sequence shown here is derived from an EMBL/GenBank/DDBJ whole genome shotgun (WGS) entry which is preliminary data.</text>
</comment>
<organism evidence="3 4">
    <name type="scientific">Cyanomargarita calcarea GSE-NOS-MK-12-04C</name>
    <dbReference type="NCBI Taxonomy" id="2839659"/>
    <lineage>
        <taxon>Bacteria</taxon>
        <taxon>Bacillati</taxon>
        <taxon>Cyanobacteriota</taxon>
        <taxon>Cyanophyceae</taxon>
        <taxon>Nostocales</taxon>
        <taxon>Cyanomargaritaceae</taxon>
        <taxon>Cyanomargarita</taxon>
    </lineage>
</organism>
<dbReference type="Gene3D" id="3.30.360.10">
    <property type="entry name" value="Dihydrodipicolinate Reductase, domain 2"/>
    <property type="match status" value="1"/>
</dbReference>
<reference evidence="3" key="1">
    <citation type="submission" date="2021-05" db="EMBL/GenBank/DDBJ databases">
        <authorList>
            <person name="Pietrasiak N."/>
            <person name="Ward R."/>
            <person name="Stajich J.E."/>
            <person name="Kurbessoian T."/>
        </authorList>
    </citation>
    <scope>NUCLEOTIDE SEQUENCE</scope>
    <source>
        <strain evidence="3">GSE-NOS-MK-12-04C</strain>
    </source>
</reference>
<dbReference type="InterPro" id="IPR055170">
    <property type="entry name" value="GFO_IDH_MocA-like_dom"/>
</dbReference>
<accession>A0A951UTK9</accession>
<evidence type="ECO:0000313" key="3">
    <source>
        <dbReference type="EMBL" id="MBW4669808.1"/>
    </source>
</evidence>
<dbReference type="GO" id="GO:0000166">
    <property type="term" value="F:nucleotide binding"/>
    <property type="evidence" value="ECO:0007669"/>
    <property type="project" value="InterPro"/>
</dbReference>
<gene>
    <name evidence="3" type="ORF">KME60_20945</name>
</gene>
<dbReference type="Pfam" id="PF01408">
    <property type="entry name" value="GFO_IDH_MocA"/>
    <property type="match status" value="1"/>
</dbReference>
<proteinExistence type="predicted"/>
<evidence type="ECO:0000313" key="4">
    <source>
        <dbReference type="Proteomes" id="UP000729701"/>
    </source>
</evidence>
<name>A0A951UTK9_9CYAN</name>
<dbReference type="EMBL" id="JAHHGZ010000024">
    <property type="protein sequence ID" value="MBW4669808.1"/>
    <property type="molecule type" value="Genomic_DNA"/>
</dbReference>
<sequence length="342" mass="38177">MSNKINIAVIGVGRWGVHLLRNFLENPHASVVAVLDPSLERLTAVKQQFNLDENVLLTTKWQELKQIPELSAVAIATPAITHYSLIKDALKQGYHVLAEKPLTLDPAECRELCFFAESQNRQLMVDHTYLFHPAVEGGQAIINAGKLGDLRYGYATRTHLGPVRQDVDALWDLAIHDIAIFNNWLGQVPVKVQATGTVWLQNESSPALADLIWATLTYPNGFQAYIHLCWLNPDKQRRLGVVGSLGSLIFDEMLKETPLTLLHGQFELLGDQFIPVKQKLEVVEIKTSEPLQEVCDRFLNCIINNTSSKVSSGWVGAQLVEILAALTESLKDNGKPVFIEWD</sequence>
<evidence type="ECO:0000259" key="1">
    <source>
        <dbReference type="Pfam" id="PF01408"/>
    </source>
</evidence>
<dbReference type="InterPro" id="IPR036291">
    <property type="entry name" value="NAD(P)-bd_dom_sf"/>
</dbReference>
<dbReference type="Pfam" id="PF22725">
    <property type="entry name" value="GFO_IDH_MocA_C3"/>
    <property type="match status" value="1"/>
</dbReference>
<feature type="domain" description="GFO/IDH/MocA-like oxidoreductase" evidence="2">
    <location>
        <begin position="140"/>
        <end position="248"/>
    </location>
</feature>
<dbReference type="SUPFAM" id="SSF55347">
    <property type="entry name" value="Glyceraldehyde-3-phosphate dehydrogenase-like, C-terminal domain"/>
    <property type="match status" value="1"/>
</dbReference>
<dbReference type="SUPFAM" id="SSF51735">
    <property type="entry name" value="NAD(P)-binding Rossmann-fold domains"/>
    <property type="match status" value="1"/>
</dbReference>
<dbReference type="InterPro" id="IPR000683">
    <property type="entry name" value="Gfo/Idh/MocA-like_OxRdtase_N"/>
</dbReference>
<dbReference type="InterPro" id="IPR051450">
    <property type="entry name" value="Gfo/Idh/MocA_Oxidoreductases"/>
</dbReference>
<dbReference type="AlphaFoldDB" id="A0A951UTK9"/>
<protein>
    <submittedName>
        <fullName evidence="3">Gfo/Idh/MocA family oxidoreductase</fullName>
    </submittedName>
</protein>
<dbReference type="PANTHER" id="PTHR43377:SF6">
    <property type="entry name" value="GFO_IDH_MOCA-LIKE OXIDOREDUCTASE N-TERMINAL DOMAIN-CONTAINING PROTEIN"/>
    <property type="match status" value="1"/>
</dbReference>
<dbReference type="PANTHER" id="PTHR43377">
    <property type="entry name" value="BILIVERDIN REDUCTASE A"/>
    <property type="match status" value="1"/>
</dbReference>
<reference evidence="3" key="2">
    <citation type="journal article" date="2022" name="Microbiol. Resour. Announc.">
        <title>Metagenome Sequencing to Explore Phylogenomics of Terrestrial Cyanobacteria.</title>
        <authorList>
            <person name="Ward R.D."/>
            <person name="Stajich J.E."/>
            <person name="Johansen J.R."/>
            <person name="Huntemann M."/>
            <person name="Clum A."/>
            <person name="Foster B."/>
            <person name="Foster B."/>
            <person name="Roux S."/>
            <person name="Palaniappan K."/>
            <person name="Varghese N."/>
            <person name="Mukherjee S."/>
            <person name="Reddy T.B.K."/>
            <person name="Daum C."/>
            <person name="Copeland A."/>
            <person name="Chen I.A."/>
            <person name="Ivanova N.N."/>
            <person name="Kyrpides N.C."/>
            <person name="Shapiro N."/>
            <person name="Eloe-Fadrosh E.A."/>
            <person name="Pietrasiak N."/>
        </authorList>
    </citation>
    <scope>NUCLEOTIDE SEQUENCE</scope>
    <source>
        <strain evidence="3">GSE-NOS-MK-12-04C</strain>
    </source>
</reference>
<feature type="domain" description="Gfo/Idh/MocA-like oxidoreductase N-terminal" evidence="1">
    <location>
        <begin position="5"/>
        <end position="127"/>
    </location>
</feature>
<evidence type="ECO:0000259" key="2">
    <source>
        <dbReference type="Pfam" id="PF22725"/>
    </source>
</evidence>
<dbReference type="Gene3D" id="3.40.50.720">
    <property type="entry name" value="NAD(P)-binding Rossmann-like Domain"/>
    <property type="match status" value="1"/>
</dbReference>